<evidence type="ECO:0000313" key="2">
    <source>
        <dbReference type="EMBL" id="KAK0728522.1"/>
    </source>
</evidence>
<comment type="caution">
    <text evidence="2">The sequence shown here is derived from an EMBL/GenBank/DDBJ whole genome shotgun (WGS) entry which is preliminary data.</text>
</comment>
<keyword evidence="1" id="KW-0472">Membrane</keyword>
<dbReference type="GeneID" id="85316855"/>
<organism evidence="2 3">
    <name type="scientific">Lasiosphaeria miniovina</name>
    <dbReference type="NCBI Taxonomy" id="1954250"/>
    <lineage>
        <taxon>Eukaryota</taxon>
        <taxon>Fungi</taxon>
        <taxon>Dikarya</taxon>
        <taxon>Ascomycota</taxon>
        <taxon>Pezizomycotina</taxon>
        <taxon>Sordariomycetes</taxon>
        <taxon>Sordariomycetidae</taxon>
        <taxon>Sordariales</taxon>
        <taxon>Lasiosphaeriaceae</taxon>
        <taxon>Lasiosphaeria</taxon>
    </lineage>
</organism>
<keyword evidence="3" id="KW-1185">Reference proteome</keyword>
<gene>
    <name evidence="2" type="ORF">B0T26DRAFT_175501</name>
</gene>
<dbReference type="EMBL" id="JAUIRO010000002">
    <property type="protein sequence ID" value="KAK0728522.1"/>
    <property type="molecule type" value="Genomic_DNA"/>
</dbReference>
<reference evidence="2" key="1">
    <citation type="submission" date="2023-06" db="EMBL/GenBank/DDBJ databases">
        <title>Genome-scale phylogeny and comparative genomics of the fungal order Sordariales.</title>
        <authorList>
            <consortium name="Lawrence Berkeley National Laboratory"/>
            <person name="Hensen N."/>
            <person name="Bonometti L."/>
            <person name="Westerberg I."/>
            <person name="Brannstrom I.O."/>
            <person name="Guillou S."/>
            <person name="Cros-Aarteil S."/>
            <person name="Calhoun S."/>
            <person name="Haridas S."/>
            <person name="Kuo A."/>
            <person name="Mondo S."/>
            <person name="Pangilinan J."/>
            <person name="Riley R."/>
            <person name="LaButti K."/>
            <person name="Andreopoulos B."/>
            <person name="Lipzen A."/>
            <person name="Chen C."/>
            <person name="Yanf M."/>
            <person name="Daum C."/>
            <person name="Ng V."/>
            <person name="Clum A."/>
            <person name="Steindorff A."/>
            <person name="Ohm R."/>
            <person name="Martin F."/>
            <person name="Silar P."/>
            <person name="Natvig D."/>
            <person name="Lalanne C."/>
            <person name="Gautier V."/>
            <person name="Ament-velasquez S.L."/>
            <person name="Kruys A."/>
            <person name="Hutchinson M.I."/>
            <person name="Powell A.J."/>
            <person name="Barry K."/>
            <person name="Miller A.N."/>
            <person name="Grigoriev I.V."/>
            <person name="Debuchy R."/>
            <person name="Gladieux P."/>
            <person name="Thoren M.H."/>
            <person name="Johannesson H."/>
        </authorList>
    </citation>
    <scope>NUCLEOTIDE SEQUENCE</scope>
    <source>
        <strain evidence="2">SMH2392-1A</strain>
    </source>
</reference>
<evidence type="ECO:0000256" key="1">
    <source>
        <dbReference type="SAM" id="Phobius"/>
    </source>
</evidence>
<evidence type="ECO:0000313" key="3">
    <source>
        <dbReference type="Proteomes" id="UP001172101"/>
    </source>
</evidence>
<dbReference type="AlphaFoldDB" id="A0AA40B6K1"/>
<dbReference type="RefSeq" id="XP_060301377.1">
    <property type="nucleotide sequence ID" value="XM_060433585.1"/>
</dbReference>
<accession>A0AA40B6K1</accession>
<keyword evidence="1" id="KW-0812">Transmembrane</keyword>
<dbReference type="Proteomes" id="UP001172101">
    <property type="component" value="Unassembled WGS sequence"/>
</dbReference>
<proteinExistence type="predicted"/>
<feature type="transmembrane region" description="Helical" evidence="1">
    <location>
        <begin position="102"/>
        <end position="125"/>
    </location>
</feature>
<keyword evidence="1" id="KW-1133">Transmembrane helix</keyword>
<sequence length="176" mass="20261">MASAWELHWERGIARIVQHFVRHIPSATGLDFGGGLPLCLYLLCFLAFFSLRFWDIIWARTGDETNLAYRARYQAFFFLGAEHRATGSTITFGGQPCRRSGFLSSLFSFYFLFLPSLFSSTFFTIPTHQICLGFLLPFEPSICVRSSFYCESSPPSHKSLRWQQHVTSLSLRQHRD</sequence>
<name>A0AA40B6K1_9PEZI</name>
<feature type="transmembrane region" description="Helical" evidence="1">
    <location>
        <begin position="32"/>
        <end position="51"/>
    </location>
</feature>
<protein>
    <submittedName>
        <fullName evidence="2">Uncharacterized protein</fullName>
    </submittedName>
</protein>